<dbReference type="OrthoDB" id="3230534at2759"/>
<dbReference type="STRING" id="743788.S8EDA2"/>
<keyword evidence="5" id="KW-1185">Reference proteome</keyword>
<feature type="transmembrane region" description="Helical" evidence="3">
    <location>
        <begin position="370"/>
        <end position="389"/>
    </location>
</feature>
<protein>
    <submittedName>
        <fullName evidence="4">Uncharacterized protein</fullName>
    </submittedName>
</protein>
<feature type="coiled-coil region" evidence="1">
    <location>
        <begin position="266"/>
        <end position="323"/>
    </location>
</feature>
<evidence type="ECO:0000256" key="1">
    <source>
        <dbReference type="SAM" id="Coils"/>
    </source>
</evidence>
<name>S8EDA2_FOMSC</name>
<dbReference type="eggNOG" id="ENOG502SI7Z">
    <property type="taxonomic scope" value="Eukaryota"/>
</dbReference>
<keyword evidence="1" id="KW-0175">Coiled coil</keyword>
<proteinExistence type="predicted"/>
<evidence type="ECO:0000313" key="4">
    <source>
        <dbReference type="EMBL" id="EPT02583.1"/>
    </source>
</evidence>
<keyword evidence="3" id="KW-0812">Transmembrane</keyword>
<feature type="region of interest" description="Disordered" evidence="2">
    <location>
        <begin position="58"/>
        <end position="90"/>
    </location>
</feature>
<evidence type="ECO:0000256" key="2">
    <source>
        <dbReference type="SAM" id="MobiDB-lite"/>
    </source>
</evidence>
<accession>S8EDA2</accession>
<keyword evidence="3" id="KW-0472">Membrane</keyword>
<feature type="region of interest" description="Disordered" evidence="2">
    <location>
        <begin position="1"/>
        <end position="21"/>
    </location>
</feature>
<keyword evidence="3" id="KW-1133">Transmembrane helix</keyword>
<dbReference type="AlphaFoldDB" id="S8EDA2"/>
<organism evidence="4 5">
    <name type="scientific">Fomitopsis schrenkii</name>
    <name type="common">Brown rot fungus</name>
    <dbReference type="NCBI Taxonomy" id="2126942"/>
    <lineage>
        <taxon>Eukaryota</taxon>
        <taxon>Fungi</taxon>
        <taxon>Dikarya</taxon>
        <taxon>Basidiomycota</taxon>
        <taxon>Agaricomycotina</taxon>
        <taxon>Agaricomycetes</taxon>
        <taxon>Polyporales</taxon>
        <taxon>Fomitopsis</taxon>
    </lineage>
</organism>
<feature type="compositionally biased region" description="Polar residues" evidence="2">
    <location>
        <begin position="219"/>
        <end position="229"/>
    </location>
</feature>
<feature type="region of interest" description="Disordered" evidence="2">
    <location>
        <begin position="102"/>
        <end position="232"/>
    </location>
</feature>
<reference evidence="4 5" key="1">
    <citation type="journal article" date="2012" name="Science">
        <title>The Paleozoic origin of enzymatic lignin decomposition reconstructed from 31 fungal genomes.</title>
        <authorList>
            <person name="Floudas D."/>
            <person name="Binder M."/>
            <person name="Riley R."/>
            <person name="Barry K."/>
            <person name="Blanchette R.A."/>
            <person name="Henrissat B."/>
            <person name="Martinez A.T."/>
            <person name="Otillar R."/>
            <person name="Spatafora J.W."/>
            <person name="Yadav J.S."/>
            <person name="Aerts A."/>
            <person name="Benoit I."/>
            <person name="Boyd A."/>
            <person name="Carlson A."/>
            <person name="Copeland A."/>
            <person name="Coutinho P.M."/>
            <person name="de Vries R.P."/>
            <person name="Ferreira P."/>
            <person name="Findley K."/>
            <person name="Foster B."/>
            <person name="Gaskell J."/>
            <person name="Glotzer D."/>
            <person name="Gorecki P."/>
            <person name="Heitman J."/>
            <person name="Hesse C."/>
            <person name="Hori C."/>
            <person name="Igarashi K."/>
            <person name="Jurgens J.A."/>
            <person name="Kallen N."/>
            <person name="Kersten P."/>
            <person name="Kohler A."/>
            <person name="Kuees U."/>
            <person name="Kumar T.K.A."/>
            <person name="Kuo A."/>
            <person name="LaButti K."/>
            <person name="Larrondo L.F."/>
            <person name="Lindquist E."/>
            <person name="Ling A."/>
            <person name="Lombard V."/>
            <person name="Lucas S."/>
            <person name="Lundell T."/>
            <person name="Martin R."/>
            <person name="McLaughlin D.J."/>
            <person name="Morgenstern I."/>
            <person name="Morin E."/>
            <person name="Murat C."/>
            <person name="Nagy L.G."/>
            <person name="Nolan M."/>
            <person name="Ohm R.A."/>
            <person name="Patyshakuliyeva A."/>
            <person name="Rokas A."/>
            <person name="Ruiz-Duenas F.J."/>
            <person name="Sabat G."/>
            <person name="Salamov A."/>
            <person name="Samejima M."/>
            <person name="Schmutz J."/>
            <person name="Slot J.C."/>
            <person name="St John F."/>
            <person name="Stenlid J."/>
            <person name="Sun H."/>
            <person name="Sun S."/>
            <person name="Syed K."/>
            <person name="Tsang A."/>
            <person name="Wiebenga A."/>
            <person name="Young D."/>
            <person name="Pisabarro A."/>
            <person name="Eastwood D.C."/>
            <person name="Martin F."/>
            <person name="Cullen D."/>
            <person name="Grigoriev I.V."/>
            <person name="Hibbett D.S."/>
        </authorList>
    </citation>
    <scope>NUCLEOTIDE SEQUENCE</scope>
    <source>
        <strain evidence="5">FP-58527</strain>
    </source>
</reference>
<evidence type="ECO:0000256" key="3">
    <source>
        <dbReference type="SAM" id="Phobius"/>
    </source>
</evidence>
<dbReference type="Proteomes" id="UP000015241">
    <property type="component" value="Unassembled WGS sequence"/>
</dbReference>
<evidence type="ECO:0000313" key="5">
    <source>
        <dbReference type="Proteomes" id="UP000015241"/>
    </source>
</evidence>
<dbReference type="HOGENOM" id="CLU_575042_0_0_1"/>
<dbReference type="EMBL" id="KE504134">
    <property type="protein sequence ID" value="EPT02583.1"/>
    <property type="molecule type" value="Genomic_DNA"/>
</dbReference>
<gene>
    <name evidence="4" type="ORF">FOMPIDRAFT_1117875</name>
</gene>
<feature type="compositionally biased region" description="Polar residues" evidence="2">
    <location>
        <begin position="106"/>
        <end position="116"/>
    </location>
</feature>
<feature type="compositionally biased region" description="Basic and acidic residues" evidence="2">
    <location>
        <begin position="189"/>
        <end position="201"/>
    </location>
</feature>
<sequence length="484" mass="52995">MKTPRPPGAWAATPDVRRPEDSFPGKAAVVGDDSSASSVLVNTPDGQAKVDVVATAGGIPGLSGSNTTATWPRTPAPPGAWLQTPGGPASVRRRSILKVRFDVESETTVSDIGESSNETKRPALPAAWNPNAEQDSSTEGALAMPPIPATSQDEDRKAARAETPNTPPSKAVRPFRSPGSVSVRIVDAFGRETKPEDEQLPRRAQNAPTLPKTPERKTQQTTALSTPRSRSAVRIVDAMGRESISMLDDEGSSVISVDMPTPTTHNEALELVRENVKNMKKEARQAEKSYRELALDDGRARALQDASNKARNARRSISQELQRMEGADAERSWASRYAPLKESMRRTTSRFLPPALSEATVKLSWSRGAWLFWAFVLVQLGLCLVMYRLSNVRARRLFLTTYYDQFYSDLYIAPRAPSAANPSAIPPYPSWYEIPAMVARRGWHAALYDMWNEMMCALSLGSCGQSAPDVWHNAAPGQMNWPPT</sequence>
<dbReference type="InParanoid" id="S8EDA2"/>